<sequence>MNIFVLDENIERCAHYHCDQHVVKMILESVQMLCTALNKKGFVTPYKSTHLKHPCVLWVEQSYDNFLWLQQLCVALNQEYRYRYAKPSDHKSMAVLAQLAGMQYPALGLTEFAQAMPEQYKQPGQAVQAYRDFYRGEKMAFARWTKRPMPEWL</sequence>
<name>A0ABQ1I0C6_9ALTE</name>
<dbReference type="EMBL" id="BMDY01000006">
    <property type="protein sequence ID" value="GGB00575.1"/>
    <property type="molecule type" value="Genomic_DNA"/>
</dbReference>
<reference evidence="2" key="1">
    <citation type="journal article" date="2019" name="Int. J. Syst. Evol. Microbiol.">
        <title>The Global Catalogue of Microorganisms (GCM) 10K type strain sequencing project: providing services to taxonomists for standard genome sequencing and annotation.</title>
        <authorList>
            <consortium name="The Broad Institute Genomics Platform"/>
            <consortium name="The Broad Institute Genome Sequencing Center for Infectious Disease"/>
            <person name="Wu L."/>
            <person name="Ma J."/>
        </authorList>
    </citation>
    <scope>NUCLEOTIDE SEQUENCE [LARGE SCALE GENOMIC DNA]</scope>
    <source>
        <strain evidence="2">CGMCC 1.10131</strain>
    </source>
</reference>
<comment type="caution">
    <text evidence="1">The sequence shown here is derived from an EMBL/GenBank/DDBJ whole genome shotgun (WGS) entry which is preliminary data.</text>
</comment>
<dbReference type="Proteomes" id="UP000651977">
    <property type="component" value="Unassembled WGS sequence"/>
</dbReference>
<evidence type="ECO:0000313" key="1">
    <source>
        <dbReference type="EMBL" id="GGB00575.1"/>
    </source>
</evidence>
<evidence type="ECO:0000313" key="2">
    <source>
        <dbReference type="Proteomes" id="UP000651977"/>
    </source>
</evidence>
<proteinExistence type="predicted"/>
<dbReference type="Pfam" id="PF03013">
    <property type="entry name" value="Pyr_excise"/>
    <property type="match status" value="1"/>
</dbReference>
<organism evidence="1 2">
    <name type="scientific">Agarivorans gilvus</name>
    <dbReference type="NCBI Taxonomy" id="680279"/>
    <lineage>
        <taxon>Bacteria</taxon>
        <taxon>Pseudomonadati</taxon>
        <taxon>Pseudomonadota</taxon>
        <taxon>Gammaproteobacteria</taxon>
        <taxon>Alteromonadales</taxon>
        <taxon>Alteromonadaceae</taxon>
        <taxon>Agarivorans</taxon>
    </lineage>
</organism>
<dbReference type="RefSeq" id="WP_055734777.1">
    <property type="nucleotide sequence ID" value="NZ_BMDY01000006.1"/>
</dbReference>
<keyword evidence="2" id="KW-1185">Reference proteome</keyword>
<dbReference type="InterPro" id="IPR004260">
    <property type="entry name" value="Pyr-dimer_DNA_glycosylase"/>
</dbReference>
<accession>A0ABQ1I0C6</accession>
<protein>
    <submittedName>
        <fullName evidence="1">Uncharacterized protein</fullName>
    </submittedName>
</protein>
<gene>
    <name evidence="1" type="ORF">GCM10007414_12140</name>
</gene>